<reference evidence="1 2" key="1">
    <citation type="journal article" date="2019" name="Nat. Ecol. Evol.">
        <title>Megaphylogeny resolves global patterns of mushroom evolution.</title>
        <authorList>
            <person name="Varga T."/>
            <person name="Krizsan K."/>
            <person name="Foldi C."/>
            <person name="Dima B."/>
            <person name="Sanchez-Garcia M."/>
            <person name="Sanchez-Ramirez S."/>
            <person name="Szollosi G.J."/>
            <person name="Szarkandi J.G."/>
            <person name="Papp V."/>
            <person name="Albert L."/>
            <person name="Andreopoulos W."/>
            <person name="Angelini C."/>
            <person name="Antonin V."/>
            <person name="Barry K.W."/>
            <person name="Bougher N.L."/>
            <person name="Buchanan P."/>
            <person name="Buyck B."/>
            <person name="Bense V."/>
            <person name="Catcheside P."/>
            <person name="Chovatia M."/>
            <person name="Cooper J."/>
            <person name="Damon W."/>
            <person name="Desjardin D."/>
            <person name="Finy P."/>
            <person name="Geml J."/>
            <person name="Haridas S."/>
            <person name="Hughes K."/>
            <person name="Justo A."/>
            <person name="Karasinski D."/>
            <person name="Kautmanova I."/>
            <person name="Kiss B."/>
            <person name="Kocsube S."/>
            <person name="Kotiranta H."/>
            <person name="LaButti K.M."/>
            <person name="Lechner B.E."/>
            <person name="Liimatainen K."/>
            <person name="Lipzen A."/>
            <person name="Lukacs Z."/>
            <person name="Mihaltcheva S."/>
            <person name="Morgado L.N."/>
            <person name="Niskanen T."/>
            <person name="Noordeloos M.E."/>
            <person name="Ohm R.A."/>
            <person name="Ortiz-Santana B."/>
            <person name="Ovrebo C."/>
            <person name="Racz N."/>
            <person name="Riley R."/>
            <person name="Savchenko A."/>
            <person name="Shiryaev A."/>
            <person name="Soop K."/>
            <person name="Spirin V."/>
            <person name="Szebenyi C."/>
            <person name="Tomsovsky M."/>
            <person name="Tulloss R.E."/>
            <person name="Uehling J."/>
            <person name="Grigoriev I.V."/>
            <person name="Vagvolgyi C."/>
            <person name="Papp T."/>
            <person name="Martin F.M."/>
            <person name="Miettinen O."/>
            <person name="Hibbett D.S."/>
            <person name="Nagy L.G."/>
        </authorList>
    </citation>
    <scope>NUCLEOTIDE SEQUENCE [LARGE SCALE GENOMIC DNA]</scope>
    <source>
        <strain evidence="1 2">CBS 962.96</strain>
    </source>
</reference>
<proteinExistence type="predicted"/>
<evidence type="ECO:0000313" key="2">
    <source>
        <dbReference type="Proteomes" id="UP000297245"/>
    </source>
</evidence>
<accession>A0A4S8M709</accession>
<dbReference type="AlphaFoldDB" id="A0A4S8M709"/>
<dbReference type="EMBL" id="ML179143">
    <property type="protein sequence ID" value="THU98099.1"/>
    <property type="molecule type" value="Genomic_DNA"/>
</dbReference>
<keyword evidence="2" id="KW-1185">Reference proteome</keyword>
<dbReference type="Proteomes" id="UP000297245">
    <property type="component" value="Unassembled WGS sequence"/>
</dbReference>
<name>A0A4S8M709_DENBC</name>
<evidence type="ECO:0000313" key="1">
    <source>
        <dbReference type="EMBL" id="THU98099.1"/>
    </source>
</evidence>
<organism evidence="1 2">
    <name type="scientific">Dendrothele bispora (strain CBS 962.96)</name>
    <dbReference type="NCBI Taxonomy" id="1314807"/>
    <lineage>
        <taxon>Eukaryota</taxon>
        <taxon>Fungi</taxon>
        <taxon>Dikarya</taxon>
        <taxon>Basidiomycota</taxon>
        <taxon>Agaricomycotina</taxon>
        <taxon>Agaricomycetes</taxon>
        <taxon>Agaricomycetidae</taxon>
        <taxon>Agaricales</taxon>
        <taxon>Agaricales incertae sedis</taxon>
        <taxon>Dendrothele</taxon>
    </lineage>
</organism>
<gene>
    <name evidence="1" type="ORF">K435DRAFT_796005</name>
</gene>
<protein>
    <submittedName>
        <fullName evidence="1">Uncharacterized protein</fullName>
    </submittedName>
</protein>
<sequence length="199" mass="23083">MAQMKNESGYVGGLQCELYNPSTGETFKYNFGNRIAAGKETKEYQFNDINDLKVRNGWQLRFGIDVALASDHWDKNYSFKIDTSESNVIWLRASKPITGMEQPPMHSSGSTNITVKRLAASTRIVEELRKVILLINAPLYDRISAMSLSSRKQVYSRSRGHPWSLWYKIKHWIQIYHLEVQQSRRRGVIEVERSDQLRI</sequence>